<dbReference type="SFLD" id="SFLDG00358">
    <property type="entry name" value="Main_(cytGST)"/>
    <property type="match status" value="1"/>
</dbReference>
<evidence type="ECO:0000313" key="4">
    <source>
        <dbReference type="EMBL" id="MYZ48947.1"/>
    </source>
</evidence>
<dbReference type="PANTHER" id="PTHR44051:SF21">
    <property type="entry name" value="GLUTATHIONE S-TRANSFERASE FAMILY PROTEIN"/>
    <property type="match status" value="1"/>
</dbReference>
<sequence length="206" mass="22280">MADITLYHMSPSRSLLVLWMLEEVGASYEVKLLSGAHDEQREPGYLAVNPMGKVPALVDRGTIITEAAAICAYLADAFPEAGLAVPIGTPARGLYYKWLFFGPSCLEPAILDRMLKREGAPRGALGWGDTDTTLGVVEAALEKSPYLLGDRFTTPDLVIGGGLRWGIATGAVTSRPAFDAYLARIAERPALKRSEERDRMEVARAA</sequence>
<dbReference type="CDD" id="cd03046">
    <property type="entry name" value="GST_N_GTT1_like"/>
    <property type="match status" value="1"/>
</dbReference>
<proteinExistence type="inferred from homology"/>
<dbReference type="InterPro" id="IPR010987">
    <property type="entry name" value="Glutathione-S-Trfase_C-like"/>
</dbReference>
<dbReference type="SFLD" id="SFLDS00019">
    <property type="entry name" value="Glutathione_Transferase_(cytos"/>
    <property type="match status" value="1"/>
</dbReference>
<reference evidence="4" key="1">
    <citation type="submission" date="2019-03" db="EMBL/GenBank/DDBJ databases">
        <title>Afifella sp. nov., isolated from activated sludge.</title>
        <authorList>
            <person name="Li Q."/>
            <person name="Liu Y."/>
        </authorList>
    </citation>
    <scope>NUCLEOTIDE SEQUENCE</scope>
    <source>
        <strain evidence="4">L72</strain>
    </source>
</reference>
<dbReference type="PROSITE" id="PS50404">
    <property type="entry name" value="GST_NTER"/>
    <property type="match status" value="1"/>
</dbReference>
<comment type="similarity">
    <text evidence="1">Belongs to the GST superfamily.</text>
</comment>
<dbReference type="RefSeq" id="WP_161141295.1">
    <property type="nucleotide sequence ID" value="NZ_SPKJ01000054.1"/>
</dbReference>
<dbReference type="InterPro" id="IPR004045">
    <property type="entry name" value="Glutathione_S-Trfase_N"/>
</dbReference>
<dbReference type="InterPro" id="IPR004046">
    <property type="entry name" value="GST_C"/>
</dbReference>
<comment type="caution">
    <text evidence="4">The sequence shown here is derived from an EMBL/GenBank/DDBJ whole genome shotgun (WGS) entry which is preliminary data.</text>
</comment>
<dbReference type="Gene3D" id="1.20.1050.10">
    <property type="match status" value="1"/>
</dbReference>
<organism evidence="4 5">
    <name type="scientific">Propylenella binzhouense</name>
    <dbReference type="NCBI Taxonomy" id="2555902"/>
    <lineage>
        <taxon>Bacteria</taxon>
        <taxon>Pseudomonadati</taxon>
        <taxon>Pseudomonadota</taxon>
        <taxon>Alphaproteobacteria</taxon>
        <taxon>Hyphomicrobiales</taxon>
        <taxon>Propylenellaceae</taxon>
        <taxon>Propylenella</taxon>
    </lineage>
</organism>
<evidence type="ECO:0000259" key="3">
    <source>
        <dbReference type="PROSITE" id="PS50405"/>
    </source>
</evidence>
<dbReference type="SUPFAM" id="SSF47616">
    <property type="entry name" value="GST C-terminal domain-like"/>
    <property type="match status" value="1"/>
</dbReference>
<feature type="domain" description="GST N-terminal" evidence="2">
    <location>
        <begin position="1"/>
        <end position="82"/>
    </location>
</feature>
<dbReference type="InterPro" id="IPR036249">
    <property type="entry name" value="Thioredoxin-like_sf"/>
</dbReference>
<dbReference type="PANTHER" id="PTHR44051">
    <property type="entry name" value="GLUTATHIONE S-TRANSFERASE-RELATED"/>
    <property type="match status" value="1"/>
</dbReference>
<dbReference type="Pfam" id="PF02798">
    <property type="entry name" value="GST_N"/>
    <property type="match status" value="1"/>
</dbReference>
<dbReference type="Pfam" id="PF00043">
    <property type="entry name" value="GST_C"/>
    <property type="match status" value="1"/>
</dbReference>
<dbReference type="InterPro" id="IPR036282">
    <property type="entry name" value="Glutathione-S-Trfase_C_sf"/>
</dbReference>
<dbReference type="InterPro" id="IPR040079">
    <property type="entry name" value="Glutathione_S-Trfase"/>
</dbReference>
<dbReference type="SFLD" id="SFLDG01150">
    <property type="entry name" value="Main.1:_Beta-like"/>
    <property type="match status" value="1"/>
</dbReference>
<dbReference type="PROSITE" id="PS50405">
    <property type="entry name" value="GST_CTER"/>
    <property type="match status" value="1"/>
</dbReference>
<dbReference type="SUPFAM" id="SSF52833">
    <property type="entry name" value="Thioredoxin-like"/>
    <property type="match status" value="1"/>
</dbReference>
<evidence type="ECO:0000256" key="1">
    <source>
        <dbReference type="RuleBase" id="RU003494"/>
    </source>
</evidence>
<keyword evidence="5" id="KW-1185">Reference proteome</keyword>
<evidence type="ECO:0000313" key="5">
    <source>
        <dbReference type="Proteomes" id="UP000773614"/>
    </source>
</evidence>
<dbReference type="EMBL" id="SPKJ01000054">
    <property type="protein sequence ID" value="MYZ48947.1"/>
    <property type="molecule type" value="Genomic_DNA"/>
</dbReference>
<name>A0A964T6S2_9HYPH</name>
<gene>
    <name evidence="4" type="ORF">E4O86_14625</name>
</gene>
<protein>
    <submittedName>
        <fullName evidence="4">Glutathione S-transferase family protein</fullName>
    </submittedName>
</protein>
<dbReference type="CDD" id="cd03207">
    <property type="entry name" value="GST_C_8"/>
    <property type="match status" value="1"/>
</dbReference>
<evidence type="ECO:0000259" key="2">
    <source>
        <dbReference type="PROSITE" id="PS50404"/>
    </source>
</evidence>
<dbReference type="OrthoDB" id="9810080at2"/>
<dbReference type="Gene3D" id="3.40.30.10">
    <property type="entry name" value="Glutaredoxin"/>
    <property type="match status" value="1"/>
</dbReference>
<accession>A0A964T6S2</accession>
<feature type="domain" description="GST C-terminal" evidence="3">
    <location>
        <begin position="88"/>
        <end position="202"/>
    </location>
</feature>
<dbReference type="AlphaFoldDB" id="A0A964T6S2"/>
<dbReference type="Proteomes" id="UP000773614">
    <property type="component" value="Unassembled WGS sequence"/>
</dbReference>